<dbReference type="Pfam" id="PF08282">
    <property type="entry name" value="Hydrolase_3"/>
    <property type="match status" value="1"/>
</dbReference>
<comment type="caution">
    <text evidence="1">The sequence shown here is derived from an EMBL/GenBank/DDBJ whole genome shotgun (WGS) entry which is preliminary data.</text>
</comment>
<dbReference type="Gene3D" id="3.40.50.1000">
    <property type="entry name" value="HAD superfamily/HAD-like"/>
    <property type="match status" value="1"/>
</dbReference>
<dbReference type="OrthoDB" id="9806027at2"/>
<dbReference type="NCBIfam" id="TIGR01484">
    <property type="entry name" value="HAD-SF-IIB"/>
    <property type="match status" value="1"/>
</dbReference>
<dbReference type="AlphaFoldDB" id="V6IW38"/>
<gene>
    <name evidence="1" type="ORF">P343_11800</name>
</gene>
<name>V6IW38_9BACL</name>
<dbReference type="GO" id="GO:0000287">
    <property type="term" value="F:magnesium ion binding"/>
    <property type="evidence" value="ECO:0007669"/>
    <property type="project" value="TreeGrafter"/>
</dbReference>
<protein>
    <submittedName>
        <fullName evidence="1">Hydrolase</fullName>
    </submittedName>
</protein>
<dbReference type="RefSeq" id="WP_023510603.1">
    <property type="nucleotide sequence ID" value="NZ_AWTC01000011.1"/>
</dbReference>
<reference evidence="1 2" key="1">
    <citation type="journal article" date="2013" name="Genome Announc.">
        <title>Genome Sequence of Sporolactobacillus laevolacticus DSM442, an Efficient Polymer-Grade D-Lactate Producer from Agricultural Waste Cottonseed as a Nitrogen Source.</title>
        <authorList>
            <person name="Wang H."/>
            <person name="Wang L."/>
            <person name="Ju J."/>
            <person name="Yu B."/>
            <person name="Ma Y."/>
        </authorList>
    </citation>
    <scope>NUCLEOTIDE SEQUENCE [LARGE SCALE GENOMIC DNA]</scope>
    <source>
        <strain evidence="1 2">DSM 442</strain>
    </source>
</reference>
<dbReference type="PATRIC" id="fig|1395513.3.peg.2389"/>
<dbReference type="eggNOG" id="COG0561">
    <property type="taxonomic scope" value="Bacteria"/>
</dbReference>
<dbReference type="GO" id="GO:0005829">
    <property type="term" value="C:cytosol"/>
    <property type="evidence" value="ECO:0007669"/>
    <property type="project" value="TreeGrafter"/>
</dbReference>
<dbReference type="InterPro" id="IPR036412">
    <property type="entry name" value="HAD-like_sf"/>
</dbReference>
<dbReference type="STRING" id="1395513.P343_11800"/>
<dbReference type="EMBL" id="AWTC01000011">
    <property type="protein sequence ID" value="EST11442.1"/>
    <property type="molecule type" value="Genomic_DNA"/>
</dbReference>
<dbReference type="Proteomes" id="UP000018296">
    <property type="component" value="Unassembled WGS sequence"/>
</dbReference>
<keyword evidence="1" id="KW-0378">Hydrolase</keyword>
<proteinExistence type="predicted"/>
<dbReference type="Gene3D" id="3.30.1240.10">
    <property type="match status" value="1"/>
</dbReference>
<dbReference type="InterPro" id="IPR023214">
    <property type="entry name" value="HAD_sf"/>
</dbReference>
<dbReference type="GO" id="GO:0016791">
    <property type="term" value="F:phosphatase activity"/>
    <property type="evidence" value="ECO:0007669"/>
    <property type="project" value="TreeGrafter"/>
</dbReference>
<accession>V6IW38</accession>
<dbReference type="SUPFAM" id="SSF56784">
    <property type="entry name" value="HAD-like"/>
    <property type="match status" value="1"/>
</dbReference>
<evidence type="ECO:0000313" key="1">
    <source>
        <dbReference type="EMBL" id="EST11442.1"/>
    </source>
</evidence>
<organism evidence="1 2">
    <name type="scientific">Sporolactobacillus laevolacticus DSM 442</name>
    <dbReference type="NCBI Taxonomy" id="1395513"/>
    <lineage>
        <taxon>Bacteria</taxon>
        <taxon>Bacillati</taxon>
        <taxon>Bacillota</taxon>
        <taxon>Bacilli</taxon>
        <taxon>Bacillales</taxon>
        <taxon>Sporolactobacillaceae</taxon>
        <taxon>Sporolactobacillus</taxon>
    </lineage>
</organism>
<evidence type="ECO:0000313" key="2">
    <source>
        <dbReference type="Proteomes" id="UP000018296"/>
    </source>
</evidence>
<sequence length="273" mass="30466">MKTLYVSDLDGTLLSRDAHVSDFSKVAINQLVKRGMSFSYATARSLTSASIVSNGIATTTPVIIYNGVFIIDPGTCKILNSTMFSGQEAAKAASIFTENQIYPLVYAFVDGKECVTWLKGSENAGMLHYMNSRSGDKRFRSVNHVMDLFEGEIFYLTAIGERSQLESINEQFSIDQNYRCILQRELNREEYWFEVMPQQASKAEAIVRLKQLLGFDKVIAFGDGLNDLPMFEISDEAYAVDNAVLELKKQATGVIASNDQDGVARWLLANFKP</sequence>
<keyword evidence="2" id="KW-1185">Reference proteome</keyword>
<dbReference type="PANTHER" id="PTHR10000">
    <property type="entry name" value="PHOSPHOSERINE PHOSPHATASE"/>
    <property type="match status" value="1"/>
</dbReference>
<dbReference type="InterPro" id="IPR006379">
    <property type="entry name" value="HAD-SF_hydro_IIB"/>
</dbReference>
<dbReference type="PANTHER" id="PTHR10000:SF8">
    <property type="entry name" value="HAD SUPERFAMILY HYDROLASE-LIKE, TYPE 3"/>
    <property type="match status" value="1"/>
</dbReference>